<dbReference type="AlphaFoldDB" id="A0A4U9YR05"/>
<evidence type="ECO:0000313" key="2">
    <source>
        <dbReference type="Proteomes" id="UP000304914"/>
    </source>
</evidence>
<accession>A0A4U9YR05</accession>
<reference evidence="1 2" key="1">
    <citation type="submission" date="2019-05" db="EMBL/GenBank/DDBJ databases">
        <authorList>
            <consortium name="Pathogen Informatics"/>
        </authorList>
    </citation>
    <scope>NUCLEOTIDE SEQUENCE [LARGE SCALE GENOMIC DNA]</scope>
    <source>
        <strain evidence="1 2">NCTC5385</strain>
    </source>
</reference>
<dbReference type="EMBL" id="LR594035">
    <property type="protein sequence ID" value="VTS29388.1"/>
    <property type="molecule type" value="Genomic_DNA"/>
</dbReference>
<dbReference type="Proteomes" id="UP000304914">
    <property type="component" value="Chromosome"/>
</dbReference>
<proteinExistence type="predicted"/>
<protein>
    <submittedName>
        <fullName evidence="1">ABC transporter ATPase</fullName>
    </submittedName>
</protein>
<sequence>MLQLDKVNLTHTKDLSPLLRDLSLTVNNGDKVAIIG</sequence>
<name>A0A4U9YR05_9STRE</name>
<organism evidence="1 2">
    <name type="scientific">Streptococcus pseudoporcinus</name>
    <dbReference type="NCBI Taxonomy" id="361101"/>
    <lineage>
        <taxon>Bacteria</taxon>
        <taxon>Bacillati</taxon>
        <taxon>Bacillota</taxon>
        <taxon>Bacilli</taxon>
        <taxon>Lactobacillales</taxon>
        <taxon>Streptococcaceae</taxon>
        <taxon>Streptococcus</taxon>
    </lineage>
</organism>
<evidence type="ECO:0000313" key="1">
    <source>
        <dbReference type="EMBL" id="VTS29388.1"/>
    </source>
</evidence>
<gene>
    <name evidence="1" type="ORF">NCTC5385_01440</name>
</gene>